<organism evidence="2 3">
    <name type="scientific">Kistimonas scapharcae</name>
    <dbReference type="NCBI Taxonomy" id="1036133"/>
    <lineage>
        <taxon>Bacteria</taxon>
        <taxon>Pseudomonadati</taxon>
        <taxon>Pseudomonadota</taxon>
        <taxon>Gammaproteobacteria</taxon>
        <taxon>Oceanospirillales</taxon>
        <taxon>Endozoicomonadaceae</taxon>
        <taxon>Kistimonas</taxon>
    </lineage>
</organism>
<feature type="compositionally biased region" description="Basic residues" evidence="1">
    <location>
        <begin position="183"/>
        <end position="194"/>
    </location>
</feature>
<sequence>MDAGKAEDEYKEAARLFRKASAENRCVAIKRMQSWLIQYAFANDVVTRCAWLEKIKIIKSTLDNKFSDLWQLVLIESGFYRGSEVLASPFILRDSLADFCFINTKINDFYPRCAFEDCILHFSRTDIIAKPLYGIDSFSVLGSDYSILVNALHNAIFKDSTREKHHSDEIIDHLRQESGTMPRSRRVRRQKHTGAHTGAAQETTVASSSTFQVEATEEGLSLEKSALRVITKRAGLQATSATWDLCPESVFPEPEDIETAITILFNIMTYRNTKDKTFVYNRPNYKKRLEKCYDLLKSRCDDESLPLTLFGYIHFFLGWMHEEKLIADSSPDEAARFYEKATSKKQFFPLLKHASEIYENIGDFKNAHRCLFLLREAIQDIQNEERAEESVPDSEAAEGIGIPEGTEVKIGKTISYLSSEFQDILETPLCQHSCRLF</sequence>
<reference evidence="3" key="1">
    <citation type="journal article" date="2019" name="Int. J. Syst. Evol. Microbiol.">
        <title>The Global Catalogue of Microorganisms (GCM) 10K type strain sequencing project: providing services to taxonomists for standard genome sequencing and annotation.</title>
        <authorList>
            <consortium name="The Broad Institute Genomics Platform"/>
            <consortium name="The Broad Institute Genome Sequencing Center for Infectious Disease"/>
            <person name="Wu L."/>
            <person name="Ma J."/>
        </authorList>
    </citation>
    <scope>NUCLEOTIDE SEQUENCE [LARGE SCALE GENOMIC DNA]</scope>
    <source>
        <strain evidence="3">JCM 17805</strain>
    </source>
</reference>
<accession>A0ABP8V238</accession>
<proteinExistence type="predicted"/>
<dbReference type="EMBL" id="BAABFL010000131">
    <property type="protein sequence ID" value="GAA4649375.1"/>
    <property type="molecule type" value="Genomic_DNA"/>
</dbReference>
<name>A0ABP8V238_9GAMM</name>
<protein>
    <submittedName>
        <fullName evidence="2">Uncharacterized protein</fullName>
    </submittedName>
</protein>
<evidence type="ECO:0000256" key="1">
    <source>
        <dbReference type="SAM" id="MobiDB-lite"/>
    </source>
</evidence>
<dbReference type="Proteomes" id="UP001500604">
    <property type="component" value="Unassembled WGS sequence"/>
</dbReference>
<feature type="region of interest" description="Disordered" evidence="1">
    <location>
        <begin position="177"/>
        <end position="201"/>
    </location>
</feature>
<evidence type="ECO:0000313" key="2">
    <source>
        <dbReference type="EMBL" id="GAA4649375.1"/>
    </source>
</evidence>
<comment type="caution">
    <text evidence="2">The sequence shown here is derived from an EMBL/GenBank/DDBJ whole genome shotgun (WGS) entry which is preliminary data.</text>
</comment>
<keyword evidence="3" id="KW-1185">Reference proteome</keyword>
<evidence type="ECO:0000313" key="3">
    <source>
        <dbReference type="Proteomes" id="UP001500604"/>
    </source>
</evidence>
<gene>
    <name evidence="2" type="ORF">GCM10023116_16490</name>
</gene>